<name>A0A1G7Q4V4_9SPHI</name>
<dbReference type="STRING" id="405671.SAMN05421827_102172"/>
<reference evidence="2" key="1">
    <citation type="submission" date="2016-10" db="EMBL/GenBank/DDBJ databases">
        <authorList>
            <person name="Varghese N."/>
            <person name="Submissions S."/>
        </authorList>
    </citation>
    <scope>NUCLEOTIDE SEQUENCE [LARGE SCALE GENOMIC DNA]</scope>
    <source>
        <strain evidence="2">DSM 17933</strain>
    </source>
</reference>
<organism evidence="1 2">
    <name type="scientific">Pedobacter terrae</name>
    <dbReference type="NCBI Taxonomy" id="405671"/>
    <lineage>
        <taxon>Bacteria</taxon>
        <taxon>Pseudomonadati</taxon>
        <taxon>Bacteroidota</taxon>
        <taxon>Sphingobacteriia</taxon>
        <taxon>Sphingobacteriales</taxon>
        <taxon>Sphingobacteriaceae</taxon>
        <taxon>Pedobacter</taxon>
    </lineage>
</organism>
<proteinExistence type="predicted"/>
<dbReference type="Proteomes" id="UP000199643">
    <property type="component" value="Unassembled WGS sequence"/>
</dbReference>
<dbReference type="EMBL" id="FNCH01000002">
    <property type="protein sequence ID" value="SDF93531.1"/>
    <property type="molecule type" value="Genomic_DNA"/>
</dbReference>
<dbReference type="InterPro" id="IPR017645">
    <property type="entry name" value="Dnd_assoc_1"/>
</dbReference>
<accession>A0A1G7Q4V4</accession>
<dbReference type="RefSeq" id="WP_090497042.1">
    <property type="nucleotide sequence ID" value="NZ_FNCH01000002.1"/>
</dbReference>
<dbReference type="OrthoDB" id="2590988at2"/>
<protein>
    <submittedName>
        <fullName evidence="1">DNA phosphorothioation-dependent restriction protein DptG</fullName>
    </submittedName>
</protein>
<keyword evidence="2" id="KW-1185">Reference proteome</keyword>
<gene>
    <name evidence="1" type="ORF">SAMN05421827_102172</name>
</gene>
<sequence length="491" mass="57992">MSLNIKNTFKGYITIKGDDYTLKHNPAEFYRIVPYTTKLETNDIEKIDFRSFDGIIGHCYRTMIKKELPDDLPETSYSLALKKRITATVLEKVKMEPELSDRFMTMIDSMFFNGDELAKYSPESQAYLFWKQSNPGLENIADFIYEVFVSGKVAAEWKSDSGFTEDIFQKLMNISLPRLKDIRQKKEKTDFTVTGYRIQNPSIITLFEQDFNFLYTHDKQGFLKESDKLFKFYYFLYVVQMGFSLNNFFTDNGQLKPLYFTLESETVSENRKTVKQGWRLTEPKIANLMSHSVAVDILNKLELNEGHGYNYVEMGQLYDGFTLDGKMDIVEDMQELIDIYRKAVAPETKSWDDFESELERINRTTRYNPFEKRVIEFFQRIEFQFEHSSRKSKRKAFSNWFIFFCKQNFLKNRGRNGYILNLSQEMLIFLTRMCIGTRAKIRLNELMSAFQERGLYFDEATKKAMIDIYEKINVIEKKSDSGDAQYIRQIL</sequence>
<evidence type="ECO:0000313" key="1">
    <source>
        <dbReference type="EMBL" id="SDF93531.1"/>
    </source>
</evidence>
<dbReference type="AlphaFoldDB" id="A0A1G7Q4V4"/>
<evidence type="ECO:0000313" key="2">
    <source>
        <dbReference type="Proteomes" id="UP000199643"/>
    </source>
</evidence>
<dbReference type="NCBIfam" id="TIGR03236">
    <property type="entry name" value="dnd_assoc_1"/>
    <property type="match status" value="1"/>
</dbReference>